<dbReference type="STRING" id="1437425.CSEC_2410"/>
<dbReference type="RefSeq" id="WP_041018793.1">
    <property type="nucleotide sequence ID" value="NZ_CCEJ010000015.1"/>
</dbReference>
<dbReference type="InterPro" id="IPR029063">
    <property type="entry name" value="SAM-dependent_MTases_sf"/>
</dbReference>
<gene>
    <name evidence="1" type="ORF">CSEC_2410</name>
</gene>
<organism evidence="1 2">
    <name type="scientific">Candidatus Criblamydia sequanensis CRIB-18</name>
    <dbReference type="NCBI Taxonomy" id="1437425"/>
    <lineage>
        <taxon>Bacteria</taxon>
        <taxon>Pseudomonadati</taxon>
        <taxon>Chlamydiota</taxon>
        <taxon>Chlamydiia</taxon>
        <taxon>Parachlamydiales</taxon>
        <taxon>Candidatus Criblamydiaceae</taxon>
        <taxon>Candidatus Criblamydia</taxon>
    </lineage>
</organism>
<sequence length="262" mass="30646">MKNDVPNPTDCWNPEQYKKFEKERNQPFFDLIKMIHPKPDMSVLDLGCGDGGLTRMLHDHLSSKKTLGIDSSLAMLKNSYAKKTPSLHFQLEKIEAFKPNQKFDLIFSNAALQWVPNHIELFESFPGMLEEKGQVAIQMPDNFDFPTHRLAKELALEPSFSPYLDKEKEPSVLPLEVYSDLLFRSGFKKQDVRIQVYSHLLESTDSVIQWVRGTLLTYYESELPKDKFELFLNRYITKIKDYFGEKKPFFLPFKRILIWGEL</sequence>
<dbReference type="Gene3D" id="1.10.150.290">
    <property type="entry name" value="S-adenosyl-L-methionine-dependent methyltransferases"/>
    <property type="match status" value="1"/>
</dbReference>
<dbReference type="PANTHER" id="PTHR43861">
    <property type="entry name" value="TRANS-ACONITATE 2-METHYLTRANSFERASE-RELATED"/>
    <property type="match status" value="1"/>
</dbReference>
<dbReference type="InterPro" id="IPR023149">
    <property type="entry name" value="Trans_acon_MeTrfase_C"/>
</dbReference>
<dbReference type="PANTHER" id="PTHR43861:SF1">
    <property type="entry name" value="TRANS-ACONITATE 2-METHYLTRANSFERASE"/>
    <property type="match status" value="1"/>
</dbReference>
<dbReference type="CDD" id="cd02440">
    <property type="entry name" value="AdoMet_MTases"/>
    <property type="match status" value="1"/>
</dbReference>
<protein>
    <submittedName>
        <fullName evidence="1">Methyltransferase</fullName>
    </submittedName>
</protein>
<evidence type="ECO:0000313" key="2">
    <source>
        <dbReference type="Proteomes" id="UP000031552"/>
    </source>
</evidence>
<dbReference type="eggNOG" id="COG4106">
    <property type="taxonomic scope" value="Bacteria"/>
</dbReference>
<comment type="caution">
    <text evidence="1">The sequence shown here is derived from an EMBL/GenBank/DDBJ whole genome shotgun (WGS) entry which is preliminary data.</text>
</comment>
<reference evidence="1" key="2">
    <citation type="submission" date="2014-09" db="EMBL/GenBank/DDBJ databases">
        <title>Criblamydia sequanensis harbors a mega-plasmid encoding arsenite resistance.</title>
        <authorList>
            <person name="Bertelli C."/>
            <person name="Goesmann A."/>
            <person name="Greub G."/>
        </authorList>
    </citation>
    <scope>NUCLEOTIDE SEQUENCE [LARGE SCALE GENOMIC DNA]</scope>
    <source>
        <strain evidence="1">CRIB-18</strain>
    </source>
</reference>
<evidence type="ECO:0000313" key="1">
    <source>
        <dbReference type="EMBL" id="CDR35216.1"/>
    </source>
</evidence>
<dbReference type="EMBL" id="CCEJ010000015">
    <property type="protein sequence ID" value="CDR35216.1"/>
    <property type="molecule type" value="Genomic_DNA"/>
</dbReference>
<dbReference type="GO" id="GO:0030798">
    <property type="term" value="F:trans-aconitate 2-methyltransferase activity"/>
    <property type="evidence" value="ECO:0007669"/>
    <property type="project" value="InterPro"/>
</dbReference>
<accession>A0A090D1E4</accession>
<keyword evidence="1" id="KW-0808">Transferase</keyword>
<dbReference type="Pfam" id="PF13489">
    <property type="entry name" value="Methyltransf_23"/>
    <property type="match status" value="1"/>
</dbReference>
<keyword evidence="2" id="KW-1185">Reference proteome</keyword>
<dbReference type="SUPFAM" id="SSF53335">
    <property type="entry name" value="S-adenosyl-L-methionine-dependent methyltransferases"/>
    <property type="match status" value="1"/>
</dbReference>
<dbReference type="Gene3D" id="3.40.50.150">
    <property type="entry name" value="Vaccinia Virus protein VP39"/>
    <property type="match status" value="1"/>
</dbReference>
<reference evidence="1" key="1">
    <citation type="submission" date="2013-12" db="EMBL/GenBank/DDBJ databases">
        <authorList>
            <person name="Linke B."/>
        </authorList>
    </citation>
    <scope>NUCLEOTIDE SEQUENCE [LARGE SCALE GENOMIC DNA]</scope>
    <source>
        <strain evidence="1">CRIB-18</strain>
    </source>
</reference>
<dbReference type="Proteomes" id="UP000031552">
    <property type="component" value="Unassembled WGS sequence"/>
</dbReference>
<dbReference type="AlphaFoldDB" id="A0A090D1E4"/>
<dbReference type="GO" id="GO:0032259">
    <property type="term" value="P:methylation"/>
    <property type="evidence" value="ECO:0007669"/>
    <property type="project" value="UniProtKB-KW"/>
</dbReference>
<name>A0A090D1E4_9BACT</name>
<proteinExistence type="predicted"/>
<keyword evidence="1" id="KW-0489">Methyltransferase</keyword>